<comment type="caution">
    <text evidence="4">The sequence shown here is derived from an EMBL/GenBank/DDBJ whole genome shotgun (WGS) entry which is preliminary data.</text>
</comment>
<dbReference type="PANTHER" id="PTHR16305:SF35">
    <property type="entry name" value="TRANSCRIPTIONAL ACTIVATOR DOMAIN"/>
    <property type="match status" value="1"/>
</dbReference>
<feature type="domain" description="HTH luxR-type" evidence="3">
    <location>
        <begin position="864"/>
        <end position="928"/>
    </location>
</feature>
<dbReference type="PANTHER" id="PTHR16305">
    <property type="entry name" value="TESTICULAR SOLUBLE ADENYLYL CYCLASE"/>
    <property type="match status" value="1"/>
</dbReference>
<proteinExistence type="predicted"/>
<dbReference type="GO" id="GO:0005737">
    <property type="term" value="C:cytoplasm"/>
    <property type="evidence" value="ECO:0007669"/>
    <property type="project" value="TreeGrafter"/>
</dbReference>
<dbReference type="SUPFAM" id="SSF52540">
    <property type="entry name" value="P-loop containing nucleoside triphosphate hydrolases"/>
    <property type="match status" value="1"/>
</dbReference>
<evidence type="ECO:0000313" key="5">
    <source>
        <dbReference type="Proteomes" id="UP000622166"/>
    </source>
</evidence>
<dbReference type="GO" id="GO:0004016">
    <property type="term" value="F:adenylate cyclase activity"/>
    <property type="evidence" value="ECO:0007669"/>
    <property type="project" value="TreeGrafter"/>
</dbReference>
<evidence type="ECO:0000256" key="1">
    <source>
        <dbReference type="ARBA" id="ARBA00022741"/>
    </source>
</evidence>
<dbReference type="InterPro" id="IPR036388">
    <property type="entry name" value="WH-like_DNA-bd_sf"/>
</dbReference>
<dbReference type="RefSeq" id="WP_189857896.1">
    <property type="nucleotide sequence ID" value="NZ_BMVW01000003.1"/>
</dbReference>
<keyword evidence="1" id="KW-0547">Nucleotide-binding</keyword>
<evidence type="ECO:0000256" key="2">
    <source>
        <dbReference type="ARBA" id="ARBA00022840"/>
    </source>
</evidence>
<dbReference type="GO" id="GO:0005524">
    <property type="term" value="F:ATP binding"/>
    <property type="evidence" value="ECO:0007669"/>
    <property type="project" value="UniProtKB-KW"/>
</dbReference>
<dbReference type="AlphaFoldDB" id="A0A918PFW6"/>
<keyword evidence="5" id="KW-1185">Reference proteome</keyword>
<reference evidence="4" key="2">
    <citation type="submission" date="2020-09" db="EMBL/GenBank/DDBJ databases">
        <authorList>
            <person name="Sun Q."/>
            <person name="Ohkuma M."/>
        </authorList>
    </citation>
    <scope>NUCLEOTIDE SEQUENCE</scope>
    <source>
        <strain evidence="4">JCM 4815</strain>
    </source>
</reference>
<dbReference type="Proteomes" id="UP000622166">
    <property type="component" value="Unassembled WGS sequence"/>
</dbReference>
<dbReference type="PROSITE" id="PS50043">
    <property type="entry name" value="HTH_LUXR_2"/>
    <property type="match status" value="1"/>
</dbReference>
<dbReference type="Pfam" id="PF00196">
    <property type="entry name" value="GerE"/>
    <property type="match status" value="1"/>
</dbReference>
<keyword evidence="2" id="KW-0067">ATP-binding</keyword>
<dbReference type="InterPro" id="IPR041664">
    <property type="entry name" value="AAA_16"/>
</dbReference>
<dbReference type="CDD" id="cd06170">
    <property type="entry name" value="LuxR_C_like"/>
    <property type="match status" value="1"/>
</dbReference>
<sequence length="932" mass="99887">MGGSGFEVAVPGTPDVRALVGRESECALLSDALDHAVSGTGSALLLRGQAGMGKTALLEWAVARAEVRRMRVLRMAGAPAEADLAYAALHQVLWPLLDGTTGLPSAQRDALERALGVREGAQPDGFAVGDATLGLLSRAAAHRPLLVVLDDLHCCDTTSATVFGSLQDRVTELPVVLLAATRPEGMPVEAAVGSDIVDVPRLTDEQARLLVEAHRPGLEESAVERILCEAQGNPLALIELPRQLDRVSHRGLLPLGAPLPVGERLADVFGSRINTLSRAARHLLLLTALGTESGHDHVLAGEPDPAADAAGDGHPQRELVESGLADTHPVTGRPRLRHPLIGSCAVHLAPPSAVREAHLELAGALPEDHPRHALHLAAGTIGADETVALRLERAAQAMALRRGDIEAARLYARAAALSEDPGAAATRRIMAASLASRGSAALEHLRHLMAEVARHPVPAELAPIHRFSIAFFQLHEGSDLRTPASLMAGILDGLDAAPRPEEALAGLWDYLYCLLILVAVYTGDEDIWDALDRHIHLASPLARLCHDVWKDPARTAHGAGDRLRDLLAGLTPEQEAQSVWLILWTAVGLNAVGEHPAVLERLGRQDVWGTRAFVNLVTCRDDVLAGRWDNALRSAERGARESVARGFELHEMTHHLHTGFILAARGDEAALDALHERLGPWARKRELRFLTDGMHAHRSLLALGAQDYEEAYAHAAAVTPAGRLPARVPWFQHAFLDLVQAAIHTGRHAQARAHVDAAVAAEIHLISAHHSFVLAVARAVESQDEACFRAALAHPGSDRWPMEKARLHLAYGAQLRRGGHRKAAAAPLLVAHRTFTALGAALWAAAAARELRTVGHDPHRTTPRPDAWHHLTAQERRITELAAAGLTNREIGNRLRLSPRTVGAHLYKAFPKLGVTSRAALSHALRGGEDSG</sequence>
<evidence type="ECO:0000259" key="3">
    <source>
        <dbReference type="PROSITE" id="PS50043"/>
    </source>
</evidence>
<dbReference type="EMBL" id="BMVW01000003">
    <property type="protein sequence ID" value="GGZ03395.1"/>
    <property type="molecule type" value="Genomic_DNA"/>
</dbReference>
<dbReference type="GO" id="GO:0003677">
    <property type="term" value="F:DNA binding"/>
    <property type="evidence" value="ECO:0007669"/>
    <property type="project" value="InterPro"/>
</dbReference>
<dbReference type="Pfam" id="PF13191">
    <property type="entry name" value="AAA_16"/>
    <property type="match status" value="1"/>
</dbReference>
<name>A0A918PFW6_9ACTN</name>
<dbReference type="GO" id="GO:0006355">
    <property type="term" value="P:regulation of DNA-templated transcription"/>
    <property type="evidence" value="ECO:0007669"/>
    <property type="project" value="InterPro"/>
</dbReference>
<dbReference type="InterPro" id="IPR000792">
    <property type="entry name" value="Tscrpt_reg_LuxR_C"/>
</dbReference>
<dbReference type="Gene3D" id="3.40.50.300">
    <property type="entry name" value="P-loop containing nucleotide triphosphate hydrolases"/>
    <property type="match status" value="1"/>
</dbReference>
<reference evidence="4" key="1">
    <citation type="journal article" date="2014" name="Int. J. Syst. Evol. Microbiol.">
        <title>Complete genome sequence of Corynebacterium casei LMG S-19264T (=DSM 44701T), isolated from a smear-ripened cheese.</title>
        <authorList>
            <consortium name="US DOE Joint Genome Institute (JGI-PGF)"/>
            <person name="Walter F."/>
            <person name="Albersmeier A."/>
            <person name="Kalinowski J."/>
            <person name="Ruckert C."/>
        </authorList>
    </citation>
    <scope>NUCLEOTIDE SEQUENCE</scope>
    <source>
        <strain evidence="4">JCM 4815</strain>
    </source>
</reference>
<dbReference type="SMART" id="SM00421">
    <property type="entry name" value="HTH_LUXR"/>
    <property type="match status" value="1"/>
</dbReference>
<accession>A0A918PFW6</accession>
<organism evidence="4 5">
    <name type="scientific">Streptomyces poonensis</name>
    <dbReference type="NCBI Taxonomy" id="68255"/>
    <lineage>
        <taxon>Bacteria</taxon>
        <taxon>Bacillati</taxon>
        <taxon>Actinomycetota</taxon>
        <taxon>Actinomycetes</taxon>
        <taxon>Kitasatosporales</taxon>
        <taxon>Streptomycetaceae</taxon>
        <taxon>Streptomyces</taxon>
    </lineage>
</organism>
<dbReference type="PRINTS" id="PR00038">
    <property type="entry name" value="HTHLUXR"/>
</dbReference>
<dbReference type="SUPFAM" id="SSF46894">
    <property type="entry name" value="C-terminal effector domain of the bipartite response regulators"/>
    <property type="match status" value="1"/>
</dbReference>
<dbReference type="InterPro" id="IPR016032">
    <property type="entry name" value="Sig_transdc_resp-reg_C-effctor"/>
</dbReference>
<dbReference type="InterPro" id="IPR027417">
    <property type="entry name" value="P-loop_NTPase"/>
</dbReference>
<protein>
    <submittedName>
        <fullName evidence="4">LuxR family transcriptional regulator</fullName>
    </submittedName>
</protein>
<evidence type="ECO:0000313" key="4">
    <source>
        <dbReference type="EMBL" id="GGZ03395.1"/>
    </source>
</evidence>
<gene>
    <name evidence="4" type="ORF">GCM10010365_22720</name>
</gene>
<dbReference type="Gene3D" id="1.10.10.10">
    <property type="entry name" value="Winged helix-like DNA-binding domain superfamily/Winged helix DNA-binding domain"/>
    <property type="match status" value="1"/>
</dbReference>